<evidence type="ECO:0000313" key="5">
    <source>
        <dbReference type="Proteomes" id="UP000823388"/>
    </source>
</evidence>
<dbReference type="InterPro" id="IPR035979">
    <property type="entry name" value="RBD_domain_sf"/>
</dbReference>
<sequence>MALLNRRGWTTLRCAAISFQFGKLFNRTAAASSSGTGCTSKLFVGGLSYDTNETALKDAFSQHGAVIAVKVVCHPTTGKSKGFGFVTFSSQDEAAKAAHKMDGEVLDGRNIRVHYSNTG</sequence>
<comment type="caution">
    <text evidence="4">The sequence shown here is derived from an EMBL/GenBank/DDBJ whole genome shotgun (WGS) entry which is preliminary data.</text>
</comment>
<dbReference type="InterPro" id="IPR000504">
    <property type="entry name" value="RRM_dom"/>
</dbReference>
<dbReference type="EMBL" id="CM029045">
    <property type="protein sequence ID" value="KAG2603587.1"/>
    <property type="molecule type" value="Genomic_DNA"/>
</dbReference>
<keyword evidence="5" id="KW-1185">Reference proteome</keyword>
<name>A0A8T0SZS0_PANVG</name>
<evidence type="ECO:0000256" key="2">
    <source>
        <dbReference type="PROSITE-ProRule" id="PRU00176"/>
    </source>
</evidence>
<dbReference type="PANTHER" id="PTHR48027">
    <property type="entry name" value="HETEROGENEOUS NUCLEAR RIBONUCLEOPROTEIN 87F-RELATED"/>
    <property type="match status" value="1"/>
</dbReference>
<dbReference type="EMBL" id="CM029045">
    <property type="protein sequence ID" value="KAG2603588.1"/>
    <property type="molecule type" value="Genomic_DNA"/>
</dbReference>
<dbReference type="FunFam" id="3.30.70.330:FF:000714">
    <property type="entry name" value="Glycine-rich RNA-binding protein 2, mitochondrial"/>
    <property type="match status" value="1"/>
</dbReference>
<dbReference type="PROSITE" id="PS50102">
    <property type="entry name" value="RRM"/>
    <property type="match status" value="1"/>
</dbReference>
<dbReference type="Proteomes" id="UP000823388">
    <property type="component" value="Chromosome 5K"/>
</dbReference>
<protein>
    <recommendedName>
        <fullName evidence="3">RRM domain-containing protein</fullName>
    </recommendedName>
</protein>
<dbReference type="AlphaFoldDB" id="A0A8T0SZS0"/>
<evidence type="ECO:0000259" key="3">
    <source>
        <dbReference type="PROSITE" id="PS50102"/>
    </source>
</evidence>
<dbReference type="InterPro" id="IPR012677">
    <property type="entry name" value="Nucleotide-bd_a/b_plait_sf"/>
</dbReference>
<dbReference type="Pfam" id="PF00076">
    <property type="entry name" value="RRM_1"/>
    <property type="match status" value="1"/>
</dbReference>
<proteinExistence type="predicted"/>
<dbReference type="GO" id="GO:0003723">
    <property type="term" value="F:RNA binding"/>
    <property type="evidence" value="ECO:0007669"/>
    <property type="project" value="UniProtKB-UniRule"/>
</dbReference>
<organism evidence="4 5">
    <name type="scientific">Panicum virgatum</name>
    <name type="common">Blackwell switchgrass</name>
    <dbReference type="NCBI Taxonomy" id="38727"/>
    <lineage>
        <taxon>Eukaryota</taxon>
        <taxon>Viridiplantae</taxon>
        <taxon>Streptophyta</taxon>
        <taxon>Embryophyta</taxon>
        <taxon>Tracheophyta</taxon>
        <taxon>Spermatophyta</taxon>
        <taxon>Magnoliopsida</taxon>
        <taxon>Liliopsida</taxon>
        <taxon>Poales</taxon>
        <taxon>Poaceae</taxon>
        <taxon>PACMAD clade</taxon>
        <taxon>Panicoideae</taxon>
        <taxon>Panicodae</taxon>
        <taxon>Paniceae</taxon>
        <taxon>Panicinae</taxon>
        <taxon>Panicum</taxon>
        <taxon>Panicum sect. Hiantes</taxon>
    </lineage>
</organism>
<reference evidence="4" key="1">
    <citation type="submission" date="2020-05" db="EMBL/GenBank/DDBJ databases">
        <title>WGS assembly of Panicum virgatum.</title>
        <authorList>
            <person name="Lovell J.T."/>
            <person name="Jenkins J."/>
            <person name="Shu S."/>
            <person name="Juenger T.E."/>
            <person name="Schmutz J."/>
        </authorList>
    </citation>
    <scope>NUCLEOTIDE SEQUENCE</scope>
    <source>
        <strain evidence="4">AP13</strain>
    </source>
</reference>
<dbReference type="Gene3D" id="3.30.70.330">
    <property type="match status" value="1"/>
</dbReference>
<gene>
    <name evidence="4" type="ORF">PVAP13_5KG780700</name>
</gene>
<dbReference type="InterPro" id="IPR052462">
    <property type="entry name" value="SLIRP/GR-RBP-like"/>
</dbReference>
<evidence type="ECO:0000256" key="1">
    <source>
        <dbReference type="ARBA" id="ARBA00022884"/>
    </source>
</evidence>
<dbReference type="EMBL" id="CM029045">
    <property type="protein sequence ID" value="KAG2603586.1"/>
    <property type="molecule type" value="Genomic_DNA"/>
</dbReference>
<dbReference type="SMART" id="SM00360">
    <property type="entry name" value="RRM"/>
    <property type="match status" value="1"/>
</dbReference>
<dbReference type="SUPFAM" id="SSF54928">
    <property type="entry name" value="RNA-binding domain, RBD"/>
    <property type="match status" value="1"/>
</dbReference>
<keyword evidence="1 2" id="KW-0694">RNA-binding</keyword>
<evidence type="ECO:0000313" key="4">
    <source>
        <dbReference type="EMBL" id="KAG2603587.1"/>
    </source>
</evidence>
<accession>A0A8T0SZS0</accession>
<feature type="domain" description="RRM" evidence="3">
    <location>
        <begin position="40"/>
        <end position="118"/>
    </location>
</feature>